<dbReference type="SUPFAM" id="SSF143113">
    <property type="entry name" value="NAP-like"/>
    <property type="match status" value="1"/>
</dbReference>
<accession>A0A8J4PXW3</accession>
<dbReference type="Proteomes" id="UP000695562">
    <property type="component" value="Unassembled WGS sequence"/>
</dbReference>
<evidence type="ECO:0000313" key="2">
    <source>
        <dbReference type="Proteomes" id="UP000695562"/>
    </source>
</evidence>
<sequence>MALGKKVQKVEQPKEEQVKTEKTLLEIIDENKDLKDTLDEIDSLIHQKDFSCMNVDRLLYDDLEPYYKERRDILKNIPDFWAVVITNFFLTFNTIDELTSYVSDVFIVEGKESIKLTFEFSKNDIIENDKIELVFQTPTCFEEMDKEMEITATEVKLLKKESDKKDKKDDDDDDDDEDFEKEEAFLEFLKKPTTDLFTSLVASIWREPTSLYKDPKSLVLDETDILEYEEDESDIQ</sequence>
<dbReference type="Gene3D" id="3.30.1120.90">
    <property type="entry name" value="Nucleosome assembly protein"/>
    <property type="match status" value="1"/>
</dbReference>
<organism evidence="1 2">
    <name type="scientific">Polysphondylium violaceum</name>
    <dbReference type="NCBI Taxonomy" id="133409"/>
    <lineage>
        <taxon>Eukaryota</taxon>
        <taxon>Amoebozoa</taxon>
        <taxon>Evosea</taxon>
        <taxon>Eumycetozoa</taxon>
        <taxon>Dictyostelia</taxon>
        <taxon>Dictyosteliales</taxon>
        <taxon>Dictyosteliaceae</taxon>
        <taxon>Polysphondylium</taxon>
    </lineage>
</organism>
<evidence type="ECO:0008006" key="3">
    <source>
        <dbReference type="Google" id="ProtNLM"/>
    </source>
</evidence>
<dbReference type="OrthoDB" id="19419at2759"/>
<evidence type="ECO:0000313" key="1">
    <source>
        <dbReference type="EMBL" id="KAF2074124.1"/>
    </source>
</evidence>
<gene>
    <name evidence="1" type="ORF">CYY_004566</name>
</gene>
<dbReference type="AlphaFoldDB" id="A0A8J4PXW3"/>
<name>A0A8J4PXW3_9MYCE</name>
<dbReference type="InterPro" id="IPR037231">
    <property type="entry name" value="NAP-like_sf"/>
</dbReference>
<protein>
    <recommendedName>
        <fullName evidence="3">Nucleosome assembly protein</fullName>
    </recommendedName>
</protein>
<dbReference type="EMBL" id="AJWJ01000164">
    <property type="protein sequence ID" value="KAF2074124.1"/>
    <property type="molecule type" value="Genomic_DNA"/>
</dbReference>
<comment type="caution">
    <text evidence="1">The sequence shown here is derived from an EMBL/GenBank/DDBJ whole genome shotgun (WGS) entry which is preliminary data.</text>
</comment>
<proteinExistence type="predicted"/>
<reference evidence="1" key="1">
    <citation type="submission" date="2020-01" db="EMBL/GenBank/DDBJ databases">
        <title>Development of genomics and gene disruption for Polysphondylium violaceum indicates a role for the polyketide synthase stlB in stalk morphogenesis.</title>
        <authorList>
            <person name="Narita B."/>
            <person name="Kawabe Y."/>
            <person name="Kin K."/>
            <person name="Saito T."/>
            <person name="Gibbs R."/>
            <person name="Kuspa A."/>
            <person name="Muzny D."/>
            <person name="Queller D."/>
            <person name="Richards S."/>
            <person name="Strassman J."/>
            <person name="Sucgang R."/>
            <person name="Worley K."/>
            <person name="Schaap P."/>
        </authorList>
    </citation>
    <scope>NUCLEOTIDE SEQUENCE</scope>
    <source>
        <strain evidence="1">QSvi11</strain>
    </source>
</reference>
<keyword evidence="2" id="KW-1185">Reference proteome</keyword>